<protein>
    <recommendedName>
        <fullName evidence="1">Trypsin-co-occurring domain-containing protein</fullName>
    </recommendedName>
</protein>
<dbReference type="EMBL" id="QHKI01000002">
    <property type="protein sequence ID" value="RSM90546.1"/>
    <property type="molecule type" value="Genomic_DNA"/>
</dbReference>
<evidence type="ECO:0000313" key="3">
    <source>
        <dbReference type="Proteomes" id="UP000287547"/>
    </source>
</evidence>
<dbReference type="OrthoDB" id="4317801at2"/>
<evidence type="ECO:0000313" key="2">
    <source>
        <dbReference type="EMBL" id="RSM90546.1"/>
    </source>
</evidence>
<gene>
    <name evidence="2" type="ORF">DMH04_03510</name>
</gene>
<dbReference type="RefSeq" id="WP_051793788.1">
    <property type="nucleotide sequence ID" value="NZ_QHKI01000002.1"/>
</dbReference>
<dbReference type="Pfam" id="PF19493">
    <property type="entry name" value="Trypco1"/>
    <property type="match status" value="1"/>
</dbReference>
<reference evidence="2 3" key="1">
    <citation type="submission" date="2018-05" db="EMBL/GenBank/DDBJ databases">
        <title>Evolution of GPA BGCs.</title>
        <authorList>
            <person name="Waglechner N."/>
            <person name="Wright G.D."/>
        </authorList>
    </citation>
    <scope>NUCLEOTIDE SEQUENCE [LARGE SCALE GENOMIC DNA]</scope>
    <source>
        <strain evidence="2 3">A82846</strain>
    </source>
</reference>
<name>A0A428ZR53_KIBAR</name>
<accession>A0A428ZR53</accession>
<sequence length="103" mass="10885">MAEIDQEPVLVQVVDVADGREIGWGSNAANKLGDRMDDVRKAIVAGTRAIANGLPDLVVAENWEVGEVSATFGVTLTAEAGVLLSRAGAEATFEVTVTFQRKE</sequence>
<proteinExistence type="predicted"/>
<comment type="caution">
    <text evidence="2">The sequence shown here is derived from an EMBL/GenBank/DDBJ whole genome shotgun (WGS) entry which is preliminary data.</text>
</comment>
<evidence type="ECO:0000259" key="1">
    <source>
        <dbReference type="Pfam" id="PF19493"/>
    </source>
</evidence>
<dbReference type="InterPro" id="IPR045794">
    <property type="entry name" value="Trypco1"/>
</dbReference>
<feature type="domain" description="Trypsin-co-occurring" evidence="1">
    <location>
        <begin position="5"/>
        <end position="101"/>
    </location>
</feature>
<organism evidence="2 3">
    <name type="scientific">Kibdelosporangium aridum</name>
    <dbReference type="NCBI Taxonomy" id="2030"/>
    <lineage>
        <taxon>Bacteria</taxon>
        <taxon>Bacillati</taxon>
        <taxon>Actinomycetota</taxon>
        <taxon>Actinomycetes</taxon>
        <taxon>Pseudonocardiales</taxon>
        <taxon>Pseudonocardiaceae</taxon>
        <taxon>Kibdelosporangium</taxon>
    </lineage>
</organism>
<dbReference type="NCBIfam" id="NF041216">
    <property type="entry name" value="CU044_2847_fam"/>
    <property type="match status" value="1"/>
</dbReference>
<dbReference type="Proteomes" id="UP000287547">
    <property type="component" value="Unassembled WGS sequence"/>
</dbReference>
<dbReference type="AlphaFoldDB" id="A0A428ZR53"/>